<sequence>MELVTATHLLLTATLGLLIFFIFAKLVSIATTDNSTTTKHRVQEQPVGPVLQRLAVQSPQTKSRVGFVKPVQVTTTTTTTTSLETDDAIVNSDSGVDVELPPTNSNVDETEHDDIGVAKVESDSEVVECLEETVVKGGDSTEEKSIEYVEEATGENSGEKLVSDVVSEGEEKEDDEDWEWEGIERSEVEKTFMAATEFVAEKGYIGKCGDDLEMVLYGLERVAIEGPCREPQPMPLKLSARAKWNAWQKLGNMSPDVAMEQYIGLVSDKFPGWMKNTSTGMSEGGPSGSEVSESAALGLSSASSHQQTSLADRKLVQESKSGAQEFIPYAESDSENNVKK</sequence>
<gene>
    <name evidence="5" type="ORF">KIW84_060390</name>
</gene>
<evidence type="ECO:0000256" key="2">
    <source>
        <dbReference type="ARBA" id="ARBA00023121"/>
    </source>
</evidence>
<comment type="similarity">
    <text evidence="1">Belongs to the ACBP family.</text>
</comment>
<reference evidence="5 6" key="1">
    <citation type="journal article" date="2022" name="Nat. Genet.">
        <title>Improved pea reference genome and pan-genome highlight genomic features and evolutionary characteristics.</title>
        <authorList>
            <person name="Yang T."/>
            <person name="Liu R."/>
            <person name="Luo Y."/>
            <person name="Hu S."/>
            <person name="Wang D."/>
            <person name="Wang C."/>
            <person name="Pandey M.K."/>
            <person name="Ge S."/>
            <person name="Xu Q."/>
            <person name="Li N."/>
            <person name="Li G."/>
            <person name="Huang Y."/>
            <person name="Saxena R.K."/>
            <person name="Ji Y."/>
            <person name="Li M."/>
            <person name="Yan X."/>
            <person name="He Y."/>
            <person name="Liu Y."/>
            <person name="Wang X."/>
            <person name="Xiang C."/>
            <person name="Varshney R.K."/>
            <person name="Ding H."/>
            <person name="Gao S."/>
            <person name="Zong X."/>
        </authorList>
    </citation>
    <scope>NUCLEOTIDE SEQUENCE [LARGE SCALE GENOMIC DNA]</scope>
    <source>
        <strain evidence="5 6">cv. Zhongwan 6</strain>
    </source>
</reference>
<dbReference type="PANTHER" id="PTHR23310:SF136">
    <property type="entry name" value="ACYL-COA-BINDING DOMAIN PROTEIN"/>
    <property type="match status" value="1"/>
</dbReference>
<evidence type="ECO:0000256" key="1">
    <source>
        <dbReference type="ARBA" id="ARBA00005567"/>
    </source>
</evidence>
<feature type="domain" description="ACB" evidence="4">
    <location>
        <begin position="188"/>
        <end position="275"/>
    </location>
</feature>
<dbReference type="SUPFAM" id="SSF47027">
    <property type="entry name" value="Acyl-CoA binding protein"/>
    <property type="match status" value="1"/>
</dbReference>
<dbReference type="GO" id="GO:0006631">
    <property type="term" value="P:fatty acid metabolic process"/>
    <property type="evidence" value="ECO:0007669"/>
    <property type="project" value="TreeGrafter"/>
</dbReference>
<dbReference type="Pfam" id="PF00887">
    <property type="entry name" value="ACBP"/>
    <property type="match status" value="1"/>
</dbReference>
<keyword evidence="6" id="KW-1185">Reference proteome</keyword>
<protein>
    <recommendedName>
        <fullName evidence="4">ACB domain-containing protein</fullName>
    </recommendedName>
</protein>
<dbReference type="PROSITE" id="PS51228">
    <property type="entry name" value="ACB_2"/>
    <property type="match status" value="1"/>
</dbReference>
<dbReference type="InterPro" id="IPR000582">
    <property type="entry name" value="Acyl-CoA-binding_protein"/>
</dbReference>
<dbReference type="GO" id="GO:0000062">
    <property type="term" value="F:fatty-acyl-CoA binding"/>
    <property type="evidence" value="ECO:0007669"/>
    <property type="project" value="InterPro"/>
</dbReference>
<accession>A0A9D4W2I4</accession>
<dbReference type="Gene3D" id="1.20.80.10">
    <property type="match status" value="1"/>
</dbReference>
<evidence type="ECO:0000313" key="5">
    <source>
        <dbReference type="EMBL" id="KAI5393250.1"/>
    </source>
</evidence>
<proteinExistence type="inferred from homology"/>
<dbReference type="PANTHER" id="PTHR23310">
    <property type="entry name" value="ACYL-COA-BINDING PROTEIN, ACBP"/>
    <property type="match status" value="1"/>
</dbReference>
<organism evidence="5 6">
    <name type="scientific">Pisum sativum</name>
    <name type="common">Garden pea</name>
    <name type="synonym">Lathyrus oleraceus</name>
    <dbReference type="NCBI Taxonomy" id="3888"/>
    <lineage>
        <taxon>Eukaryota</taxon>
        <taxon>Viridiplantae</taxon>
        <taxon>Streptophyta</taxon>
        <taxon>Embryophyta</taxon>
        <taxon>Tracheophyta</taxon>
        <taxon>Spermatophyta</taxon>
        <taxon>Magnoliopsida</taxon>
        <taxon>eudicotyledons</taxon>
        <taxon>Gunneridae</taxon>
        <taxon>Pentapetalae</taxon>
        <taxon>rosids</taxon>
        <taxon>fabids</taxon>
        <taxon>Fabales</taxon>
        <taxon>Fabaceae</taxon>
        <taxon>Papilionoideae</taxon>
        <taxon>50 kb inversion clade</taxon>
        <taxon>NPAAA clade</taxon>
        <taxon>Hologalegina</taxon>
        <taxon>IRL clade</taxon>
        <taxon>Fabeae</taxon>
        <taxon>Lathyrus</taxon>
    </lineage>
</organism>
<name>A0A9D4W2I4_PEA</name>
<evidence type="ECO:0000256" key="3">
    <source>
        <dbReference type="SAM" id="MobiDB-lite"/>
    </source>
</evidence>
<feature type="region of interest" description="Disordered" evidence="3">
    <location>
        <begin position="276"/>
        <end position="317"/>
    </location>
</feature>
<keyword evidence="2" id="KW-0446">Lipid-binding</keyword>
<dbReference type="OrthoDB" id="71307at2759"/>
<dbReference type="AlphaFoldDB" id="A0A9D4W2I4"/>
<dbReference type="InterPro" id="IPR014352">
    <property type="entry name" value="FERM/acyl-CoA-bd_prot_sf"/>
</dbReference>
<evidence type="ECO:0000259" key="4">
    <source>
        <dbReference type="PROSITE" id="PS51228"/>
    </source>
</evidence>
<dbReference type="EMBL" id="JAMSHJ010000006">
    <property type="protein sequence ID" value="KAI5393250.1"/>
    <property type="molecule type" value="Genomic_DNA"/>
</dbReference>
<evidence type="ECO:0000313" key="6">
    <source>
        <dbReference type="Proteomes" id="UP001058974"/>
    </source>
</evidence>
<comment type="caution">
    <text evidence="5">The sequence shown here is derived from an EMBL/GenBank/DDBJ whole genome shotgun (WGS) entry which is preliminary data.</text>
</comment>
<dbReference type="Gramene" id="Psat06G0039000-T2">
    <property type="protein sequence ID" value="KAI5393250.1"/>
    <property type="gene ID" value="KIW84_060390"/>
</dbReference>
<dbReference type="InterPro" id="IPR035984">
    <property type="entry name" value="Acyl-CoA-binding_sf"/>
</dbReference>
<dbReference type="Proteomes" id="UP001058974">
    <property type="component" value="Chromosome 6"/>
</dbReference>
<feature type="compositionally biased region" description="Low complexity" evidence="3">
    <location>
        <begin position="288"/>
        <end position="304"/>
    </location>
</feature>
<dbReference type="Gramene" id="Psat6g015480.1">
    <property type="protein sequence ID" value="Psat6g015480.1.cds"/>
    <property type="gene ID" value="Psat6g015480"/>
</dbReference>